<keyword evidence="11" id="KW-1185">Reference proteome</keyword>
<feature type="domain" description="L,D-TPase catalytic" evidence="9">
    <location>
        <begin position="19"/>
        <end position="154"/>
    </location>
</feature>
<keyword evidence="3" id="KW-0808">Transferase</keyword>
<organism evidence="10 11">
    <name type="scientific">Niastella yeongjuensis</name>
    <dbReference type="NCBI Taxonomy" id="354355"/>
    <lineage>
        <taxon>Bacteria</taxon>
        <taxon>Pseudomonadati</taxon>
        <taxon>Bacteroidota</taxon>
        <taxon>Chitinophagia</taxon>
        <taxon>Chitinophagales</taxon>
        <taxon>Chitinophagaceae</taxon>
        <taxon>Niastella</taxon>
    </lineage>
</organism>
<sequence>MSKIVVQLNADRTLGGQLKVVNSSGAQQGFGFAALGKAANNDAAAHGNPGANQLFLFGDTPTGTYSIKTITDGPYKGNTKSYGPNGVFKLDPVSGNAALAETNGRIGILIHGGDLGPNAQLRRTNGCLRMRNDEFLALKTLVQNLSISDPVDVLEVFENGTSADPSFNNDTCGDGDPPPDF</sequence>
<dbReference type="GO" id="GO:0008360">
    <property type="term" value="P:regulation of cell shape"/>
    <property type="evidence" value="ECO:0007669"/>
    <property type="project" value="UniProtKB-UniRule"/>
</dbReference>
<feature type="active site" description="Proton donor/acceptor" evidence="7">
    <location>
        <position position="111"/>
    </location>
</feature>
<proteinExistence type="inferred from homology"/>
<dbReference type="Gene3D" id="2.40.440.10">
    <property type="entry name" value="L,D-transpeptidase catalytic domain-like"/>
    <property type="match status" value="1"/>
</dbReference>
<evidence type="ECO:0000313" key="11">
    <source>
        <dbReference type="Proteomes" id="UP000192610"/>
    </source>
</evidence>
<dbReference type="SUPFAM" id="SSF141523">
    <property type="entry name" value="L,D-transpeptidase catalytic domain-like"/>
    <property type="match status" value="1"/>
</dbReference>
<evidence type="ECO:0000256" key="5">
    <source>
        <dbReference type="ARBA" id="ARBA00022984"/>
    </source>
</evidence>
<dbReference type="AlphaFoldDB" id="A0A1V9DXU2"/>
<accession>A0A1V9DXU2</accession>
<dbReference type="InterPro" id="IPR005490">
    <property type="entry name" value="LD_TPept_cat_dom"/>
</dbReference>
<dbReference type="GO" id="GO:0009252">
    <property type="term" value="P:peptidoglycan biosynthetic process"/>
    <property type="evidence" value="ECO:0007669"/>
    <property type="project" value="UniProtKB-UniPathway"/>
</dbReference>
<feature type="active site" description="Nucleophile" evidence="7">
    <location>
        <position position="127"/>
    </location>
</feature>
<evidence type="ECO:0000256" key="6">
    <source>
        <dbReference type="ARBA" id="ARBA00023316"/>
    </source>
</evidence>
<evidence type="ECO:0000256" key="3">
    <source>
        <dbReference type="ARBA" id="ARBA00022679"/>
    </source>
</evidence>
<evidence type="ECO:0000256" key="4">
    <source>
        <dbReference type="ARBA" id="ARBA00022960"/>
    </source>
</evidence>
<evidence type="ECO:0000259" key="9">
    <source>
        <dbReference type="PROSITE" id="PS52029"/>
    </source>
</evidence>
<dbReference type="GO" id="GO:0016740">
    <property type="term" value="F:transferase activity"/>
    <property type="evidence" value="ECO:0007669"/>
    <property type="project" value="UniProtKB-KW"/>
</dbReference>
<evidence type="ECO:0000256" key="2">
    <source>
        <dbReference type="ARBA" id="ARBA00005992"/>
    </source>
</evidence>
<dbReference type="STRING" id="354355.SAMN05660816_02802"/>
<feature type="region of interest" description="Disordered" evidence="8">
    <location>
        <begin position="160"/>
        <end position="181"/>
    </location>
</feature>
<protein>
    <recommendedName>
        <fullName evidence="9">L,D-TPase catalytic domain-containing protein</fullName>
    </recommendedName>
</protein>
<dbReference type="RefSeq" id="WP_081204624.1">
    <property type="nucleotide sequence ID" value="NZ_FOCZ01000004.1"/>
</dbReference>
<comment type="pathway">
    <text evidence="1 7">Cell wall biogenesis; peptidoglycan biosynthesis.</text>
</comment>
<dbReference type="Pfam" id="PF03734">
    <property type="entry name" value="YkuD"/>
    <property type="match status" value="1"/>
</dbReference>
<name>A0A1V9DXU2_9BACT</name>
<evidence type="ECO:0000256" key="8">
    <source>
        <dbReference type="SAM" id="MobiDB-lite"/>
    </source>
</evidence>
<evidence type="ECO:0000256" key="1">
    <source>
        <dbReference type="ARBA" id="ARBA00004752"/>
    </source>
</evidence>
<reference evidence="11" key="1">
    <citation type="submission" date="2016-04" db="EMBL/GenBank/DDBJ databases">
        <authorList>
            <person name="Chen L."/>
            <person name="Zhuang W."/>
            <person name="Wang G."/>
        </authorList>
    </citation>
    <scope>NUCLEOTIDE SEQUENCE [LARGE SCALE GENOMIC DNA]</scope>
    <source>
        <strain evidence="11">17621</strain>
    </source>
</reference>
<evidence type="ECO:0000256" key="7">
    <source>
        <dbReference type="PROSITE-ProRule" id="PRU01373"/>
    </source>
</evidence>
<dbReference type="EMBL" id="LVXG01000082">
    <property type="protein sequence ID" value="OQP38619.1"/>
    <property type="molecule type" value="Genomic_DNA"/>
</dbReference>
<keyword evidence="4 7" id="KW-0133">Cell shape</keyword>
<feature type="compositionally biased region" description="Polar residues" evidence="8">
    <location>
        <begin position="160"/>
        <end position="171"/>
    </location>
</feature>
<keyword evidence="6 7" id="KW-0961">Cell wall biogenesis/degradation</keyword>
<dbReference type="PROSITE" id="PS52029">
    <property type="entry name" value="LD_TPASE"/>
    <property type="match status" value="1"/>
</dbReference>
<comment type="caution">
    <text evidence="10">The sequence shown here is derived from an EMBL/GenBank/DDBJ whole genome shotgun (WGS) entry which is preliminary data.</text>
</comment>
<dbReference type="Proteomes" id="UP000192610">
    <property type="component" value="Unassembled WGS sequence"/>
</dbReference>
<gene>
    <name evidence="10" type="ORF">A4H97_18005</name>
</gene>
<dbReference type="OrthoDB" id="1729959at2"/>
<keyword evidence="5 7" id="KW-0573">Peptidoglycan synthesis</keyword>
<dbReference type="InterPro" id="IPR038063">
    <property type="entry name" value="Transpep_catalytic_dom"/>
</dbReference>
<dbReference type="GO" id="GO:0071555">
    <property type="term" value="P:cell wall organization"/>
    <property type="evidence" value="ECO:0007669"/>
    <property type="project" value="UniProtKB-UniRule"/>
</dbReference>
<dbReference type="UniPathway" id="UPA00219"/>
<dbReference type="CDD" id="cd16913">
    <property type="entry name" value="YkuD_like"/>
    <property type="match status" value="1"/>
</dbReference>
<dbReference type="GO" id="GO:0004180">
    <property type="term" value="F:carboxypeptidase activity"/>
    <property type="evidence" value="ECO:0007669"/>
    <property type="project" value="UniProtKB-ARBA"/>
</dbReference>
<evidence type="ECO:0000313" key="10">
    <source>
        <dbReference type="EMBL" id="OQP38619.1"/>
    </source>
</evidence>
<comment type="similarity">
    <text evidence="2">Belongs to the YkuD family.</text>
</comment>